<keyword evidence="3" id="KW-0274">FAD</keyword>
<dbReference type="PROSITE" id="PS00623">
    <property type="entry name" value="GMC_OXRED_1"/>
    <property type="match status" value="1"/>
</dbReference>
<dbReference type="GO" id="GO:0050660">
    <property type="term" value="F:flavin adenine dinucleotide binding"/>
    <property type="evidence" value="ECO:0007669"/>
    <property type="project" value="InterPro"/>
</dbReference>
<evidence type="ECO:0000256" key="1">
    <source>
        <dbReference type="ARBA" id="ARBA00010790"/>
    </source>
</evidence>
<name>A0A9N9Q379_9HELO</name>
<dbReference type="InterPro" id="IPR018531">
    <property type="entry name" value="DUF1993"/>
</dbReference>
<dbReference type="InterPro" id="IPR007867">
    <property type="entry name" value="GMC_OxRtase_C"/>
</dbReference>
<evidence type="ECO:0000256" key="3">
    <source>
        <dbReference type="RuleBase" id="RU003968"/>
    </source>
</evidence>
<dbReference type="GO" id="GO:0016614">
    <property type="term" value="F:oxidoreductase activity, acting on CH-OH group of donors"/>
    <property type="evidence" value="ECO:0007669"/>
    <property type="project" value="InterPro"/>
</dbReference>
<dbReference type="Gene3D" id="1.20.120.450">
    <property type="entry name" value="dinb family like domain"/>
    <property type="match status" value="1"/>
</dbReference>
<dbReference type="Pfam" id="PF00732">
    <property type="entry name" value="GMC_oxred_N"/>
    <property type="match status" value="1"/>
</dbReference>
<dbReference type="SUPFAM" id="SSF109854">
    <property type="entry name" value="DinB/YfiT-like putative metalloenzymes"/>
    <property type="match status" value="1"/>
</dbReference>
<comment type="caution">
    <text evidence="5">The sequence shown here is derived from an EMBL/GenBank/DDBJ whole genome shotgun (WGS) entry which is preliminary data.</text>
</comment>
<dbReference type="EMBL" id="CAJVRM010000240">
    <property type="protein sequence ID" value="CAG8978030.1"/>
    <property type="molecule type" value="Genomic_DNA"/>
</dbReference>
<evidence type="ECO:0000313" key="6">
    <source>
        <dbReference type="Proteomes" id="UP000701801"/>
    </source>
</evidence>
<dbReference type="Pfam" id="PF09351">
    <property type="entry name" value="DUF1993"/>
    <property type="match status" value="1"/>
</dbReference>
<sequence>MVYTLYDGSIVGLQGILGTLSHILHQAEKQPDADKILEARLHEEMLPLPEQVRIATQYSENLVARLSGRKPVEFNEKLVTFADFYKRIETVSKSLQEADKEVVNQHAEVIELTAMGPAKPVGMSGAILGMGIISGAEDYPPQPLIDWGLISVPQPRFGNKRFHYAQGKTLGGSSGINIMGYHRGTTGTYQRWADIVEDQSYTFNNLLPYFQKSCHFTPPNFEKRNSANATPEYDPSAFSTTGGPLQISYVNYVDPMVTWGDKMLQEIGLKTSPTGFNSGILSDTGYATSTIDPGDATRSFSYTSFLEKAIEETEIIVYAHTQAMRITFDSNKKATGVVVSTQGLEYTISANKEVIVSAGVFHTPQLLMVSGIGPQAFLESQNISVISALEGVGQNLWDPVFFLTTNRVNTPTDATLINDPDALRVLKDYTHNASGPYSAAGGHFAFEKIPANLRSSFTKQTQDILSEFPDDWPEVEYSVAAGAGQHNTVTGTFGATILAPLSRGNVSIRSSSMSDQPLINMNRLSHPADMEVLIAALKRGRQLWNTPAANAIKIGEEIIPGAAVQSDEQIAAYIKDNLLHICHASATCSMGSKNDPMAVLDSKAKVYGVNGLRVVDASAFPFAIPGHPQASVYMLAEKIADEIKKV</sequence>
<evidence type="ECO:0000256" key="2">
    <source>
        <dbReference type="ARBA" id="ARBA00023180"/>
    </source>
</evidence>
<dbReference type="PANTHER" id="PTHR11552:SF138">
    <property type="entry name" value="DEHYDROGENASE PKFF-RELATED"/>
    <property type="match status" value="1"/>
</dbReference>
<dbReference type="OrthoDB" id="269227at2759"/>
<comment type="similarity">
    <text evidence="1 3">Belongs to the GMC oxidoreductase family.</text>
</comment>
<dbReference type="PANTHER" id="PTHR11552">
    <property type="entry name" value="GLUCOSE-METHANOL-CHOLINE GMC OXIDOREDUCTASE"/>
    <property type="match status" value="1"/>
</dbReference>
<dbReference type="InterPro" id="IPR012132">
    <property type="entry name" value="GMC_OxRdtase"/>
</dbReference>
<feature type="domain" description="Glucose-methanol-choline oxidoreductase N-terminal" evidence="4">
    <location>
        <begin position="167"/>
        <end position="190"/>
    </location>
</feature>
<dbReference type="InterPro" id="IPR000172">
    <property type="entry name" value="GMC_OxRdtase_N"/>
</dbReference>
<dbReference type="SUPFAM" id="SSF54373">
    <property type="entry name" value="FAD-linked reductases, C-terminal domain"/>
    <property type="match status" value="1"/>
</dbReference>
<dbReference type="Gene3D" id="3.30.560.10">
    <property type="entry name" value="Glucose Oxidase, domain 3"/>
    <property type="match status" value="1"/>
</dbReference>
<dbReference type="InterPro" id="IPR034660">
    <property type="entry name" value="DinB/YfiT-like"/>
</dbReference>
<accession>A0A9N9Q379</accession>
<keyword evidence="2" id="KW-0325">Glycoprotein</keyword>
<reference evidence="5" key="1">
    <citation type="submission" date="2021-07" db="EMBL/GenBank/DDBJ databases">
        <authorList>
            <person name="Durling M."/>
        </authorList>
    </citation>
    <scope>NUCLEOTIDE SEQUENCE</scope>
</reference>
<dbReference type="InterPro" id="IPR036188">
    <property type="entry name" value="FAD/NAD-bd_sf"/>
</dbReference>
<dbReference type="Gene3D" id="3.50.50.60">
    <property type="entry name" value="FAD/NAD(P)-binding domain"/>
    <property type="match status" value="1"/>
</dbReference>
<dbReference type="GO" id="GO:0044550">
    <property type="term" value="P:secondary metabolite biosynthetic process"/>
    <property type="evidence" value="ECO:0007669"/>
    <property type="project" value="TreeGrafter"/>
</dbReference>
<evidence type="ECO:0000313" key="5">
    <source>
        <dbReference type="EMBL" id="CAG8978030.1"/>
    </source>
</evidence>
<dbReference type="AlphaFoldDB" id="A0A9N9Q379"/>
<dbReference type="Pfam" id="PF05199">
    <property type="entry name" value="GMC_oxred_C"/>
    <property type="match status" value="1"/>
</dbReference>
<evidence type="ECO:0000259" key="4">
    <source>
        <dbReference type="PROSITE" id="PS00623"/>
    </source>
</evidence>
<proteinExistence type="inferred from homology"/>
<keyword evidence="3" id="KW-0285">Flavoprotein</keyword>
<keyword evidence="6" id="KW-1185">Reference proteome</keyword>
<dbReference type="Proteomes" id="UP000701801">
    <property type="component" value="Unassembled WGS sequence"/>
</dbReference>
<gene>
    <name evidence="5" type="ORF">HYALB_00000700</name>
</gene>
<protein>
    <recommendedName>
        <fullName evidence="4">Glucose-methanol-choline oxidoreductase N-terminal domain-containing protein</fullName>
    </recommendedName>
</protein>
<organism evidence="5 6">
    <name type="scientific">Hymenoscyphus albidus</name>
    <dbReference type="NCBI Taxonomy" id="595503"/>
    <lineage>
        <taxon>Eukaryota</taxon>
        <taxon>Fungi</taxon>
        <taxon>Dikarya</taxon>
        <taxon>Ascomycota</taxon>
        <taxon>Pezizomycotina</taxon>
        <taxon>Leotiomycetes</taxon>
        <taxon>Helotiales</taxon>
        <taxon>Helotiaceae</taxon>
        <taxon>Hymenoscyphus</taxon>
    </lineage>
</organism>
<dbReference type="SUPFAM" id="SSF51905">
    <property type="entry name" value="FAD/NAD(P)-binding domain"/>
    <property type="match status" value="1"/>
</dbReference>